<keyword evidence="2" id="KW-1185">Reference proteome</keyword>
<name>A0A8F2E6J4_9CAUD</name>
<dbReference type="EMBL" id="MW822144">
    <property type="protein sequence ID" value="QWT29844.1"/>
    <property type="molecule type" value="Genomic_DNA"/>
</dbReference>
<proteinExistence type="predicted"/>
<reference evidence="1" key="1">
    <citation type="submission" date="2021-03" db="EMBL/GenBank/DDBJ databases">
        <authorList>
            <person name="Alqahtani R."/>
            <person name="Behailu E."/>
            <person name="Cappabianca D.W."/>
            <person name="Csanadi-Schwartz K.M."/>
            <person name="Dalal A.S."/>
            <person name="Fahim M.S."/>
            <person name="Franklin J.M."/>
            <person name="Gluckman M.H."/>
            <person name="Levine C.J."/>
            <person name="Martin N."/>
            <person name="Milza N."/>
            <person name="Najmabadi R."/>
            <person name="Newman A.M."/>
            <person name="Pajunar M."/>
            <person name="Qalawee I."/>
            <person name="Rizvi A."/>
            <person name="Samuel A."/>
            <person name="Smith A."/>
            <person name="Swann F.E."/>
            <person name="Sweeney P."/>
            <person name="Torres N.R."/>
            <person name="Ventrone L."/>
            <person name="Ventura L."/>
            <person name="Wroe M."/>
            <person name="Acquaye N.A."/>
            <person name="Agnes T.J."/>
            <person name="Ahmed A."/>
            <person name="Ahmed S."/>
            <person name="Amodu B.A."/>
            <person name="Arefeayne N.F."/>
            <person name="Asamoah-Frimpong E.A."/>
            <person name="Attaran A."/>
            <person name="Barragan J.M."/>
            <person name="Baumgarten L.N."/>
            <person name="Berhane B."/>
            <person name="Beyene A."/>
            <person name="Bhattarai B."/>
            <person name="Biondokin D.V."/>
            <person name="Boone B.K."/>
            <person name="Burney S.Z."/>
            <person name="Cayanan J.-R.T."/>
            <person name="Cesta G."/>
            <person name="Chang J."/>
            <person name="Chavez J."/>
            <person name="Chorbajian C."/>
            <person name="Christian S."/>
            <person name="Corns J.R."/>
            <person name="Corns N.R."/>
            <person name="Cowan J.T."/>
            <person name="Coyne C."/>
            <person name="Dadzie B."/>
            <person name="Datu D.-L.V."/>
            <person name="Deng B.C."/>
            <person name="Der L."/>
            <person name="Dickerson K."/>
            <person name="Dozier E."/>
            <person name="Egbunine A.O."/>
            <person name="Farooq M."/>
            <person name="Fonge A.E."/>
            <person name="Ghomsi-Nono M.P."/>
            <person name="Giampietro H."/>
            <person name="Gunnison R.P."/>
            <person name="Han S.H."/>
            <person name="Hennigan A.J."/>
            <person name="Hong A.N."/>
            <person name="Ijomor E.C."/>
            <person name="Jalali A."/>
            <person name="Jamil T.Z."/>
            <person name="Jenkins C.R."/>
            <person name="Joseph M.A."/>
            <person name="Jowanowitch O.J."/>
            <person name="Kang D."/>
            <person name="Khan A."/>
            <person name="Khan Z.K."/>
            <person name="Kiewe T."/>
            <person name="Kjerulf A.B."/>
            <person name="Kolosey V."/>
            <person name="Kurup M."/>
            <person name="Lee V.H."/>
            <person name="Llontop-Maldonado V."/>
            <person name="Long P."/>
            <person name="Lu N."/>
            <person name="Majekodunmi A."/>
            <person name="Malik H.W."/>
            <person name="Marcellino S.C."/>
            <person name="Martinez L.A."/>
            <person name="Meher F.N."/>
            <person name="Michelin M.A."/>
            <person name="Mitchell K.G."/>
            <person name="Mullens W.J."/>
            <person name="Nwakama C."/>
            <person name="Nwosu F.T."/>
            <person name="Oboh E.C."/>
            <person name="Odujinrin O."/>
            <person name="Ogunsan O."/>
            <person name="O'Neill K."/>
            <person name="Oxlaj J.A."/>
            <person name="Patel A.K."/>
            <person name="Patel B.R."/>
            <person name="Pham Q."/>
            <person name="Porter J."/>
            <person name="Portes J."/>
            <person name="Prokopenko A."/>
            <person name="Quraishi M."/>
            <person name="Qureshi M.-A."/>
            <person name="Rivera A."/>
            <person name="Rubalsky V."/>
            <person name="Saikali Y."/>
            <person name="Saqaf K."/>
            <person name="Saroya S.R."/>
            <person name="Seas A."/>
            <person name="Shadrick R.E."/>
            <person name="Sharda N."/>
            <person name="Sigindere M.T."/>
            <person name="Simbi V.G."/>
            <person name="Thuzar C."/>
            <person name="Tran K."/>
            <person name="Tran V.D."/>
            <person name="Trang W."/>
            <person name="Vaishnav N."/>
            <person name="Vuong K."/>
            <person name="Walker C."/>
            <person name="Wallace S.A."/>
            <person name="Warfield J.C."/>
            <person name="Wikina T."/>
            <person name="Wobbeking F.T."/>
            <person name="Worrent L.D."/>
            <person name="Yan T."/>
            <person name="Zehra A."/>
            <person name="Avazpour P."/>
            <person name="Kim F.M."/>
            <person name="Mason K."/>
            <person name="Nguyen D.A."/>
            <person name="Pettit S.M."/>
            <person name="Zhou O.J."/>
            <person name="Brissett D.L."/>
            <person name="Gualtieri C."/>
            <person name="Hufford T.M."/>
            <person name="Ko J.M."/>
            <person name="Novak J.K."/>
            <person name="Smith Z.M."/>
            <person name="Mayer-Bacon C."/>
            <person name="Erill I."/>
            <person name="Caruso S.M."/>
            <person name="Garlena R.A."/>
            <person name="Russell D.A."/>
            <person name="Pope W.H."/>
            <person name="Jacobs-Sera D."/>
            <person name="Hatfull G.F."/>
        </authorList>
    </citation>
    <scope>NUCLEOTIDE SEQUENCE</scope>
</reference>
<organism evidence="1 2">
    <name type="scientific">Streptomyces phage KimJongPhill</name>
    <dbReference type="NCBI Taxonomy" id="2848886"/>
    <lineage>
        <taxon>Viruses</taxon>
        <taxon>Duplodnaviria</taxon>
        <taxon>Heunggongvirae</taxon>
        <taxon>Uroviricota</taxon>
        <taxon>Caudoviricetes</taxon>
        <taxon>Zukovirus</taxon>
        <taxon>Zukovirus phill</taxon>
    </lineage>
</organism>
<dbReference type="GeneID" id="77931535"/>
<evidence type="ECO:0000313" key="1">
    <source>
        <dbReference type="EMBL" id="QWT29844.1"/>
    </source>
</evidence>
<dbReference type="KEGG" id="vg:77931535"/>
<dbReference type="RefSeq" id="YP_010655669.1">
    <property type="nucleotide sequence ID" value="NC_070830.1"/>
</dbReference>
<accession>A0A8F2E6J4</accession>
<evidence type="ECO:0000313" key="2">
    <source>
        <dbReference type="Proteomes" id="UP000683386"/>
    </source>
</evidence>
<sequence length="91" mass="9766">MEDFFAGLFDGLADAAIWPWNWGGNSVGKKGTARGKRPARARDGVTGRVIYCGNCGTSGEHLTVRAVRQCYGRAVSEGPDYGYVSGRIKPV</sequence>
<dbReference type="Proteomes" id="UP000683386">
    <property type="component" value="Segment"/>
</dbReference>
<protein>
    <submittedName>
        <fullName evidence="1">Uncharacterized protein</fullName>
    </submittedName>
</protein>
<gene>
    <name evidence="1" type="primary">63</name>
    <name evidence="1" type="ORF">SEA_KIMJONGPHILL_63</name>
</gene>